<keyword evidence="5" id="KW-1185">Reference proteome</keyword>
<dbReference type="Proteomes" id="UP000747542">
    <property type="component" value="Unassembled WGS sequence"/>
</dbReference>
<evidence type="ECO:0000256" key="1">
    <source>
        <dbReference type="SAM" id="Coils"/>
    </source>
</evidence>
<gene>
    <name evidence="4" type="ORF">Hamer_G000257</name>
</gene>
<sequence length="572" mass="63250">MHRSEGSTKTEAGAPRNITRAREPDSKADWGSLILQDCCWNLDRKQDKERQTFPLNKPLQPKLLLKLSGIGEDNHSMAAANTYTTVPSCELNTPDIKFDEILDGKTIYSFSSCNMEVNCEPAHGCPTTLEDDSKSMVLFDLSPLPSVTSPQCDQEDQQDICREEQIMKPQDCIDVASDLSTLMPSTTNTLLCHPHPPLSPSDFLNSHERSSFTQDSGTVNLSAPFLSDALPPQDLENNLEISPEIMEHINKILPHSLDIDELNANTTYLDMFLGNSDDLLNSAMQESGLLDTEMNNGLGRPCEGDASALPQLPTEGAKSVYQGHDTPVNQNSLSIESFLNTSHVTALSQTVGTESVWPLQEPQISSPSVGEFEGLLAPSPCVESLVLPSTPLSSGAAGVAHSNISTVRVTRQRRSSKRPARFRDTVPLDDCLTTDLLGLDLTQESLEPLASTSGYTTSPRKRKKSEALEEPLASTSGYTTSPKRTRQSNTCLSEEEKYRRIRVLNNEASKKCRQKRKESMKDMEGTVVLLEEKNKKLKAKEAALTRLRDRFQSLVHETFTKRLKSNLQNIKD</sequence>
<feature type="region of interest" description="Disordered" evidence="2">
    <location>
        <begin position="450"/>
        <end position="492"/>
    </location>
</feature>
<dbReference type="AlphaFoldDB" id="A0A8J5NAL7"/>
<dbReference type="SMART" id="SM00338">
    <property type="entry name" value="BRLZ"/>
    <property type="match status" value="1"/>
</dbReference>
<dbReference type="EMBL" id="JAHLQT010002534">
    <property type="protein sequence ID" value="KAG7177036.1"/>
    <property type="molecule type" value="Genomic_DNA"/>
</dbReference>
<dbReference type="Pfam" id="PF07716">
    <property type="entry name" value="bZIP_2"/>
    <property type="match status" value="1"/>
</dbReference>
<proteinExistence type="predicted"/>
<evidence type="ECO:0000313" key="5">
    <source>
        <dbReference type="Proteomes" id="UP000747542"/>
    </source>
</evidence>
<dbReference type="InterPro" id="IPR046347">
    <property type="entry name" value="bZIP_sf"/>
</dbReference>
<feature type="domain" description="BZIP" evidence="3">
    <location>
        <begin position="495"/>
        <end position="558"/>
    </location>
</feature>
<feature type="coiled-coil region" evidence="1">
    <location>
        <begin position="520"/>
        <end position="557"/>
    </location>
</feature>
<feature type="region of interest" description="Disordered" evidence="2">
    <location>
        <begin position="1"/>
        <end position="26"/>
    </location>
</feature>
<accession>A0A8J5NAL7</accession>
<reference evidence="4" key="1">
    <citation type="journal article" date="2021" name="Sci. Adv.">
        <title>The American lobster genome reveals insights on longevity, neural, and immune adaptations.</title>
        <authorList>
            <person name="Polinski J.M."/>
            <person name="Zimin A.V."/>
            <person name="Clark K.F."/>
            <person name="Kohn A.B."/>
            <person name="Sadowski N."/>
            <person name="Timp W."/>
            <person name="Ptitsyn A."/>
            <person name="Khanna P."/>
            <person name="Romanova D.Y."/>
            <person name="Williams P."/>
            <person name="Greenwood S.J."/>
            <person name="Moroz L.L."/>
            <person name="Walt D.R."/>
            <person name="Bodnar A.G."/>
        </authorList>
    </citation>
    <scope>NUCLEOTIDE SEQUENCE</scope>
    <source>
        <strain evidence="4">GMGI-L3</strain>
    </source>
</reference>
<evidence type="ECO:0000313" key="4">
    <source>
        <dbReference type="EMBL" id="KAG7177036.1"/>
    </source>
</evidence>
<name>A0A8J5NAL7_HOMAM</name>
<dbReference type="CDD" id="cd14686">
    <property type="entry name" value="bZIP"/>
    <property type="match status" value="1"/>
</dbReference>
<dbReference type="PROSITE" id="PS50217">
    <property type="entry name" value="BZIP"/>
    <property type="match status" value="1"/>
</dbReference>
<keyword evidence="1" id="KW-0175">Coiled coil</keyword>
<comment type="caution">
    <text evidence="4">The sequence shown here is derived from an EMBL/GenBank/DDBJ whole genome shotgun (WGS) entry which is preliminary data.</text>
</comment>
<dbReference type="InterPro" id="IPR004827">
    <property type="entry name" value="bZIP"/>
</dbReference>
<feature type="compositionally biased region" description="Polar residues" evidence="2">
    <location>
        <begin position="473"/>
        <end position="492"/>
    </location>
</feature>
<protein>
    <submittedName>
        <fullName evidence="4">Putative Basic region leucine zipper-containing protein 1</fullName>
    </submittedName>
</protein>
<dbReference type="Gene3D" id="1.20.5.170">
    <property type="match status" value="1"/>
</dbReference>
<dbReference type="GO" id="GO:0003700">
    <property type="term" value="F:DNA-binding transcription factor activity"/>
    <property type="evidence" value="ECO:0007669"/>
    <property type="project" value="InterPro"/>
</dbReference>
<evidence type="ECO:0000256" key="2">
    <source>
        <dbReference type="SAM" id="MobiDB-lite"/>
    </source>
</evidence>
<evidence type="ECO:0000259" key="3">
    <source>
        <dbReference type="PROSITE" id="PS50217"/>
    </source>
</evidence>
<dbReference type="SUPFAM" id="SSF57959">
    <property type="entry name" value="Leucine zipper domain"/>
    <property type="match status" value="1"/>
</dbReference>
<organism evidence="4 5">
    <name type="scientific">Homarus americanus</name>
    <name type="common">American lobster</name>
    <dbReference type="NCBI Taxonomy" id="6706"/>
    <lineage>
        <taxon>Eukaryota</taxon>
        <taxon>Metazoa</taxon>
        <taxon>Ecdysozoa</taxon>
        <taxon>Arthropoda</taxon>
        <taxon>Crustacea</taxon>
        <taxon>Multicrustacea</taxon>
        <taxon>Malacostraca</taxon>
        <taxon>Eumalacostraca</taxon>
        <taxon>Eucarida</taxon>
        <taxon>Decapoda</taxon>
        <taxon>Pleocyemata</taxon>
        <taxon>Astacidea</taxon>
        <taxon>Nephropoidea</taxon>
        <taxon>Nephropidae</taxon>
        <taxon>Homarus</taxon>
    </lineage>
</organism>